<dbReference type="AlphaFoldDB" id="A0A9P6N7N6"/>
<name>A0A9P6N7N6_9BASI</name>
<organism evidence="1 2">
    <name type="scientific">Cronartium quercuum f. sp. fusiforme G11</name>
    <dbReference type="NCBI Taxonomy" id="708437"/>
    <lineage>
        <taxon>Eukaryota</taxon>
        <taxon>Fungi</taxon>
        <taxon>Dikarya</taxon>
        <taxon>Basidiomycota</taxon>
        <taxon>Pucciniomycotina</taxon>
        <taxon>Pucciniomycetes</taxon>
        <taxon>Pucciniales</taxon>
        <taxon>Coleosporiaceae</taxon>
        <taxon>Cronartium</taxon>
    </lineage>
</organism>
<evidence type="ECO:0000313" key="2">
    <source>
        <dbReference type="Proteomes" id="UP000886653"/>
    </source>
</evidence>
<sequence length="68" mass="7347">MTTNTTNISSQDLSDACIPIKPETTTASGRICKLKDYSLLKFIGAGSVGETYTGILDEFVPDICVRDM</sequence>
<accession>A0A9P6N7N6</accession>
<dbReference type="Proteomes" id="UP000886653">
    <property type="component" value="Unassembled WGS sequence"/>
</dbReference>
<comment type="caution">
    <text evidence="1">The sequence shown here is derived from an EMBL/GenBank/DDBJ whole genome shotgun (WGS) entry which is preliminary data.</text>
</comment>
<protein>
    <submittedName>
        <fullName evidence="1">Uncharacterized protein</fullName>
    </submittedName>
</protein>
<evidence type="ECO:0000313" key="1">
    <source>
        <dbReference type="EMBL" id="KAG0139277.1"/>
    </source>
</evidence>
<proteinExistence type="predicted"/>
<reference evidence="1" key="1">
    <citation type="submission" date="2013-11" db="EMBL/GenBank/DDBJ databases">
        <title>Genome sequence of the fusiform rust pathogen reveals effectors for host alternation and coevolution with pine.</title>
        <authorList>
            <consortium name="DOE Joint Genome Institute"/>
            <person name="Smith K."/>
            <person name="Pendleton A."/>
            <person name="Kubisiak T."/>
            <person name="Anderson C."/>
            <person name="Salamov A."/>
            <person name="Aerts A."/>
            <person name="Riley R."/>
            <person name="Clum A."/>
            <person name="Lindquist E."/>
            <person name="Ence D."/>
            <person name="Campbell M."/>
            <person name="Kronenberg Z."/>
            <person name="Feau N."/>
            <person name="Dhillon B."/>
            <person name="Hamelin R."/>
            <person name="Burleigh J."/>
            <person name="Smith J."/>
            <person name="Yandell M."/>
            <person name="Nelson C."/>
            <person name="Grigoriev I."/>
            <person name="Davis J."/>
        </authorList>
    </citation>
    <scope>NUCLEOTIDE SEQUENCE</scope>
    <source>
        <strain evidence="1">G11</strain>
    </source>
</reference>
<dbReference type="EMBL" id="MU167654">
    <property type="protein sequence ID" value="KAG0139277.1"/>
    <property type="molecule type" value="Genomic_DNA"/>
</dbReference>
<keyword evidence="2" id="KW-1185">Reference proteome</keyword>
<gene>
    <name evidence="1" type="ORF">CROQUDRAFT_101817</name>
</gene>